<feature type="domain" description="Glycoside hydrolase family 2 catalytic" evidence="1">
    <location>
        <begin position="92"/>
        <end position="243"/>
    </location>
</feature>
<name>A0A5B2W1Z0_9BACT</name>
<reference evidence="2 3" key="2">
    <citation type="submission" date="2019-09" db="EMBL/GenBank/DDBJ databases">
        <authorList>
            <person name="Jin C."/>
        </authorList>
    </citation>
    <scope>NUCLEOTIDE SEQUENCE [LARGE SCALE GENOMIC DNA]</scope>
    <source>
        <strain evidence="2 3">BN140078</strain>
    </source>
</reference>
<dbReference type="GO" id="GO:0005975">
    <property type="term" value="P:carbohydrate metabolic process"/>
    <property type="evidence" value="ECO:0007669"/>
    <property type="project" value="InterPro"/>
</dbReference>
<sequence>MECKPILQRGQCLILISAVFVLFSFIHCNTSTSPIRNNAKVFIHKEGSSYTIYRNGKPFVVKGAAGYTQLATLRAIGGNTIRTWDTINLGAILDEAQRNNLAVIAGLPLPGSNYLNYFYKDADKVAANYRGLQQIITRYKDHPALLMWCLGNEPGFNNKPGSRYFYRAFNALLDMIHATDPGHPVTTTMVNFSIWEALWIKWKVHGLDLVSFNIFGQLQQLQAKLHKYSWIWNGPFLISEWGAYGPWEAPVTAWGAPIENTSTKKAEHYQQLYAQLPANDPRFLGALVFYWGQKQETTPTWFSLFDEHGAVTAAVNTLQYLWTGKQAAAPAPVINYMLLGGKGAADNIMLPPNALQTARVLDSAAAGPHTLHWELWQEDWFSELNRKPLKLLDTLITTNSRQLQFRTPVKEGPYRIYVKLSDSSGNFATANTPFYVVEKE</sequence>
<dbReference type="EMBL" id="VUOC01000001">
    <property type="protein sequence ID" value="KAA2245365.1"/>
    <property type="molecule type" value="Genomic_DNA"/>
</dbReference>
<keyword evidence="3" id="KW-1185">Reference proteome</keyword>
<evidence type="ECO:0000313" key="2">
    <source>
        <dbReference type="EMBL" id="KAA2245365.1"/>
    </source>
</evidence>
<organism evidence="2 3">
    <name type="scientific">Chitinophaga agrisoli</name>
    <dbReference type="NCBI Taxonomy" id="2607653"/>
    <lineage>
        <taxon>Bacteria</taxon>
        <taxon>Pseudomonadati</taxon>
        <taxon>Bacteroidota</taxon>
        <taxon>Chitinophagia</taxon>
        <taxon>Chitinophagales</taxon>
        <taxon>Chitinophagaceae</taxon>
        <taxon>Chitinophaga</taxon>
    </lineage>
</organism>
<evidence type="ECO:0000313" key="3">
    <source>
        <dbReference type="Proteomes" id="UP000324611"/>
    </source>
</evidence>
<dbReference type="Gene3D" id="3.20.20.80">
    <property type="entry name" value="Glycosidases"/>
    <property type="match status" value="1"/>
</dbReference>
<accession>A0A5B2W1Z0</accession>
<dbReference type="InterPro" id="IPR017853">
    <property type="entry name" value="GH"/>
</dbReference>
<proteinExistence type="predicted"/>
<protein>
    <recommendedName>
        <fullName evidence="1">Glycoside hydrolase family 2 catalytic domain-containing protein</fullName>
    </recommendedName>
</protein>
<dbReference type="InterPro" id="IPR006103">
    <property type="entry name" value="Glyco_hydro_2_cat"/>
</dbReference>
<comment type="caution">
    <text evidence="2">The sequence shown here is derived from an EMBL/GenBank/DDBJ whole genome shotgun (WGS) entry which is preliminary data.</text>
</comment>
<dbReference type="Pfam" id="PF02836">
    <property type="entry name" value="Glyco_hydro_2_C"/>
    <property type="match status" value="1"/>
</dbReference>
<dbReference type="RefSeq" id="WP_149836754.1">
    <property type="nucleotide sequence ID" value="NZ_VUOC01000001.1"/>
</dbReference>
<dbReference type="SUPFAM" id="SSF51445">
    <property type="entry name" value="(Trans)glycosidases"/>
    <property type="match status" value="1"/>
</dbReference>
<dbReference type="Proteomes" id="UP000324611">
    <property type="component" value="Unassembled WGS sequence"/>
</dbReference>
<dbReference type="GO" id="GO:0004553">
    <property type="term" value="F:hydrolase activity, hydrolyzing O-glycosyl compounds"/>
    <property type="evidence" value="ECO:0007669"/>
    <property type="project" value="InterPro"/>
</dbReference>
<reference evidence="2 3" key="1">
    <citation type="submission" date="2019-09" db="EMBL/GenBank/DDBJ databases">
        <title>Chitinophaga ginsengihumi sp. nov., isolated from soil of ginseng rhizosphere.</title>
        <authorList>
            <person name="Lee J."/>
        </authorList>
    </citation>
    <scope>NUCLEOTIDE SEQUENCE [LARGE SCALE GENOMIC DNA]</scope>
    <source>
        <strain evidence="2 3">BN140078</strain>
    </source>
</reference>
<gene>
    <name evidence="2" type="ORF">F0L74_05220</name>
</gene>
<dbReference type="AlphaFoldDB" id="A0A5B2W1Z0"/>
<evidence type="ECO:0000259" key="1">
    <source>
        <dbReference type="Pfam" id="PF02836"/>
    </source>
</evidence>